<dbReference type="AlphaFoldDB" id="A0A5B0SG79"/>
<protein>
    <submittedName>
        <fullName evidence="4">Uncharacterized protein</fullName>
    </submittedName>
</protein>
<feature type="compositionally biased region" description="Low complexity" evidence="1">
    <location>
        <begin position="232"/>
        <end position="255"/>
    </location>
</feature>
<evidence type="ECO:0000313" key="3">
    <source>
        <dbReference type="EMBL" id="KAA1101443.1"/>
    </source>
</evidence>
<feature type="compositionally biased region" description="Polar residues" evidence="1">
    <location>
        <begin position="282"/>
        <end position="306"/>
    </location>
</feature>
<feature type="compositionally biased region" description="Polar residues" evidence="1">
    <location>
        <begin position="130"/>
        <end position="148"/>
    </location>
</feature>
<evidence type="ECO:0000313" key="4">
    <source>
        <dbReference type="EMBL" id="KAA1136535.1"/>
    </source>
</evidence>
<dbReference type="EMBL" id="VSWC01000053">
    <property type="protein sequence ID" value="KAA1101443.1"/>
    <property type="molecule type" value="Genomic_DNA"/>
</dbReference>
<feature type="compositionally biased region" description="Acidic residues" evidence="1">
    <location>
        <begin position="214"/>
        <end position="231"/>
    </location>
</feature>
<feature type="chain" id="PRO_5036366713" evidence="2">
    <location>
        <begin position="22"/>
        <end position="333"/>
    </location>
</feature>
<organism evidence="4 6">
    <name type="scientific">Puccinia graminis f. sp. tritici</name>
    <dbReference type="NCBI Taxonomy" id="56615"/>
    <lineage>
        <taxon>Eukaryota</taxon>
        <taxon>Fungi</taxon>
        <taxon>Dikarya</taxon>
        <taxon>Basidiomycota</taxon>
        <taxon>Pucciniomycotina</taxon>
        <taxon>Pucciniomycetes</taxon>
        <taxon>Pucciniales</taxon>
        <taxon>Pucciniaceae</taxon>
        <taxon>Puccinia</taxon>
    </lineage>
</organism>
<comment type="caution">
    <text evidence="4">The sequence shown here is derived from an EMBL/GenBank/DDBJ whole genome shotgun (WGS) entry which is preliminary data.</text>
</comment>
<feature type="signal peptide" evidence="2">
    <location>
        <begin position="1"/>
        <end position="21"/>
    </location>
</feature>
<evidence type="ECO:0000256" key="2">
    <source>
        <dbReference type="SAM" id="SignalP"/>
    </source>
</evidence>
<sequence length="333" mass="35636">MMMLRNPGLISFICLIHSIQAITRTRVPRSLAFAGGAKSGGHLLLLPRKISDSNSHPQVLQEIHNLAGCGGEICGTLAGDAVQPLLAGADECAQQDMADKMIDIAKSKLQDKAVQKKLIELAKTYRQTERNTFPDYSSPSTPDRNSLYCQKKPKNPELVGLSQKQSSAADPKLFFDPKSNGKSIQKGSDPRTEPLGAAKGQTTPVNSTASTKEDTDDPDVDEDDVPEDGSDEAAGNASDNSANASSPGPNAFSSSTTRSPTQVQHDRELGIVESSRPHKLADSTQSSQAPTSVRPQAPSTDPVKNSATKEKSQPPQGKRKSSGKCRPKRLRRV</sequence>
<dbReference type="OrthoDB" id="2507450at2759"/>
<evidence type="ECO:0000256" key="1">
    <source>
        <dbReference type="SAM" id="MobiDB-lite"/>
    </source>
</evidence>
<gene>
    <name evidence="3" type="ORF">PGT21_020142</name>
    <name evidence="4" type="ORF">PGTUg99_034910</name>
</gene>
<dbReference type="EMBL" id="VDEP01000035">
    <property type="protein sequence ID" value="KAA1136535.1"/>
    <property type="molecule type" value="Genomic_DNA"/>
</dbReference>
<feature type="compositionally biased region" description="Basic residues" evidence="1">
    <location>
        <begin position="317"/>
        <end position="333"/>
    </location>
</feature>
<evidence type="ECO:0000313" key="5">
    <source>
        <dbReference type="Proteomes" id="UP000324748"/>
    </source>
</evidence>
<proteinExistence type="predicted"/>
<evidence type="ECO:0000313" key="6">
    <source>
        <dbReference type="Proteomes" id="UP000325313"/>
    </source>
</evidence>
<keyword evidence="2" id="KW-0732">Signal</keyword>
<reference evidence="5 6" key="1">
    <citation type="submission" date="2019-05" db="EMBL/GenBank/DDBJ databases">
        <title>Emergence of the Ug99 lineage of the wheat stem rust pathogen through somatic hybridization.</title>
        <authorList>
            <person name="Li F."/>
            <person name="Upadhyaya N.M."/>
            <person name="Sperschneider J."/>
            <person name="Matny O."/>
            <person name="Nguyen-Phuc H."/>
            <person name="Mago R."/>
            <person name="Raley C."/>
            <person name="Miller M.E."/>
            <person name="Silverstein K.A.T."/>
            <person name="Henningsen E."/>
            <person name="Hirsch C.D."/>
            <person name="Visser B."/>
            <person name="Pretorius Z.A."/>
            <person name="Steffenson B.J."/>
            <person name="Schwessinger B."/>
            <person name="Dodds P.N."/>
            <person name="Figueroa M."/>
        </authorList>
    </citation>
    <scope>NUCLEOTIDE SEQUENCE [LARGE SCALE GENOMIC DNA]</scope>
    <source>
        <strain evidence="3">21-0</strain>
        <strain evidence="4 6">Ug99</strain>
    </source>
</reference>
<accession>A0A5B0SG79</accession>
<name>A0A5B0SG79_PUCGR</name>
<feature type="region of interest" description="Disordered" evidence="1">
    <location>
        <begin position="130"/>
        <end position="333"/>
    </location>
</feature>
<dbReference type="Proteomes" id="UP000325313">
    <property type="component" value="Unassembled WGS sequence"/>
</dbReference>
<feature type="compositionally biased region" description="Polar residues" evidence="1">
    <location>
        <begin position="200"/>
        <end position="210"/>
    </location>
</feature>
<feature type="compositionally biased region" description="Basic and acidic residues" evidence="1">
    <location>
        <begin position="264"/>
        <end position="281"/>
    </location>
</feature>
<dbReference type="Proteomes" id="UP000324748">
    <property type="component" value="Unassembled WGS sequence"/>
</dbReference>
<keyword evidence="5" id="KW-1185">Reference proteome</keyword>